<keyword evidence="7" id="KW-0653">Protein transport</keyword>
<dbReference type="Pfam" id="PF03544">
    <property type="entry name" value="TonB_C"/>
    <property type="match status" value="1"/>
</dbReference>
<evidence type="ECO:0000256" key="8">
    <source>
        <dbReference type="ARBA" id="ARBA00022989"/>
    </source>
</evidence>
<reference evidence="13 14" key="1">
    <citation type="submission" date="2019-07" db="EMBL/GenBank/DDBJ databases">
        <title>Sphingomonas AE3 Genome sequencing and assembly.</title>
        <authorList>
            <person name="Kim H."/>
        </authorList>
    </citation>
    <scope>NUCLEOTIDE SEQUENCE [LARGE SCALE GENOMIC DNA]</scope>
    <source>
        <strain evidence="13 14">AE3</strain>
    </source>
</reference>
<evidence type="ECO:0000313" key="14">
    <source>
        <dbReference type="Proteomes" id="UP000321857"/>
    </source>
</evidence>
<dbReference type="SUPFAM" id="SSF74653">
    <property type="entry name" value="TolA/TonB C-terminal domain"/>
    <property type="match status" value="1"/>
</dbReference>
<dbReference type="AlphaFoldDB" id="A0A516ISN5"/>
<feature type="region of interest" description="Disordered" evidence="10">
    <location>
        <begin position="50"/>
        <end position="140"/>
    </location>
</feature>
<dbReference type="GO" id="GO:0015031">
    <property type="term" value="P:protein transport"/>
    <property type="evidence" value="ECO:0007669"/>
    <property type="project" value="UniProtKB-KW"/>
</dbReference>
<proteinExistence type="inferred from homology"/>
<dbReference type="Proteomes" id="UP000321857">
    <property type="component" value="Chromosome"/>
</dbReference>
<dbReference type="InterPro" id="IPR037682">
    <property type="entry name" value="TonB_C"/>
</dbReference>
<accession>A0A516ISN5</accession>
<gene>
    <name evidence="13" type="ORF">FMM02_08080</name>
</gene>
<evidence type="ECO:0000256" key="2">
    <source>
        <dbReference type="ARBA" id="ARBA00006555"/>
    </source>
</evidence>
<dbReference type="EMBL" id="CP041659">
    <property type="protein sequence ID" value="QDP19915.1"/>
    <property type="molecule type" value="Genomic_DNA"/>
</dbReference>
<name>A0A516ISN5_9SPHN</name>
<dbReference type="PANTHER" id="PTHR33446">
    <property type="entry name" value="PROTEIN TONB-RELATED"/>
    <property type="match status" value="1"/>
</dbReference>
<dbReference type="Gene3D" id="3.30.1150.10">
    <property type="match status" value="1"/>
</dbReference>
<keyword evidence="9 11" id="KW-0472">Membrane</keyword>
<dbReference type="GO" id="GO:0005886">
    <property type="term" value="C:plasma membrane"/>
    <property type="evidence" value="ECO:0007669"/>
    <property type="project" value="UniProtKB-SubCell"/>
</dbReference>
<evidence type="ECO:0000259" key="12">
    <source>
        <dbReference type="PROSITE" id="PS52015"/>
    </source>
</evidence>
<keyword evidence="6 11" id="KW-0812">Transmembrane</keyword>
<feature type="compositionally biased region" description="Pro residues" evidence="10">
    <location>
        <begin position="55"/>
        <end position="134"/>
    </location>
</feature>
<dbReference type="OrthoDB" id="7585155at2"/>
<feature type="domain" description="TonB C-terminal" evidence="12">
    <location>
        <begin position="138"/>
        <end position="231"/>
    </location>
</feature>
<dbReference type="NCBIfam" id="TIGR01352">
    <property type="entry name" value="tonB_Cterm"/>
    <property type="match status" value="1"/>
</dbReference>
<evidence type="ECO:0000256" key="7">
    <source>
        <dbReference type="ARBA" id="ARBA00022927"/>
    </source>
</evidence>
<protein>
    <submittedName>
        <fullName evidence="13">Energy transducer TonB</fullName>
    </submittedName>
</protein>
<evidence type="ECO:0000256" key="3">
    <source>
        <dbReference type="ARBA" id="ARBA00022448"/>
    </source>
</evidence>
<keyword evidence="14" id="KW-1185">Reference proteome</keyword>
<dbReference type="GO" id="GO:0055085">
    <property type="term" value="P:transmembrane transport"/>
    <property type="evidence" value="ECO:0007669"/>
    <property type="project" value="InterPro"/>
</dbReference>
<comment type="subcellular location">
    <subcellularLocation>
        <location evidence="1">Cell inner membrane</location>
        <topology evidence="1">Single-pass membrane protein</topology>
        <orientation evidence="1">Periplasmic side</orientation>
    </subcellularLocation>
</comment>
<evidence type="ECO:0000256" key="4">
    <source>
        <dbReference type="ARBA" id="ARBA00022475"/>
    </source>
</evidence>
<dbReference type="PANTHER" id="PTHR33446:SF2">
    <property type="entry name" value="PROTEIN TONB"/>
    <property type="match status" value="1"/>
</dbReference>
<evidence type="ECO:0000256" key="6">
    <source>
        <dbReference type="ARBA" id="ARBA00022692"/>
    </source>
</evidence>
<evidence type="ECO:0000256" key="9">
    <source>
        <dbReference type="ARBA" id="ARBA00023136"/>
    </source>
</evidence>
<keyword evidence="5" id="KW-0997">Cell inner membrane</keyword>
<evidence type="ECO:0000256" key="11">
    <source>
        <dbReference type="SAM" id="Phobius"/>
    </source>
</evidence>
<evidence type="ECO:0000256" key="1">
    <source>
        <dbReference type="ARBA" id="ARBA00004383"/>
    </source>
</evidence>
<organism evidence="13 14">
    <name type="scientific">Sphingomonas xanthus</name>
    <dbReference type="NCBI Taxonomy" id="2594473"/>
    <lineage>
        <taxon>Bacteria</taxon>
        <taxon>Pseudomonadati</taxon>
        <taxon>Pseudomonadota</taxon>
        <taxon>Alphaproteobacteria</taxon>
        <taxon>Sphingomonadales</taxon>
        <taxon>Sphingomonadaceae</taxon>
        <taxon>Sphingomonas</taxon>
    </lineage>
</organism>
<sequence>MTYARRKAIGTNRTAAVIVVALIHVALGYALVTGLAYTTIERAVEKLKTFDVEETPPPPPEEPPPPPPEAVAETPPPVVAPPPIVRTRPAPPPVAVVRQAPPPIITPTAPPAPPRPAPVVRRPPPPPPPPPVKTVPPRSAVGDLPRLFSADDYPNSAIRRDEEGTVAVVLTVGTSGRVTKCDVTRSSGSASLDSATCRILSSRAKFKPATDNRGKPVVDKVRQRIRWELAD</sequence>
<keyword evidence="3" id="KW-0813">Transport</keyword>
<dbReference type="RefSeq" id="WP_147494364.1">
    <property type="nucleotide sequence ID" value="NZ_CP041659.1"/>
</dbReference>
<comment type="similarity">
    <text evidence="2">Belongs to the TonB family.</text>
</comment>
<dbReference type="PROSITE" id="PS52015">
    <property type="entry name" value="TONB_CTD"/>
    <property type="match status" value="1"/>
</dbReference>
<dbReference type="InterPro" id="IPR006260">
    <property type="entry name" value="TonB/TolA_C"/>
</dbReference>
<keyword evidence="8 11" id="KW-1133">Transmembrane helix</keyword>
<feature type="transmembrane region" description="Helical" evidence="11">
    <location>
        <begin position="15"/>
        <end position="37"/>
    </location>
</feature>
<dbReference type="KEGG" id="sxa:FMM02_08080"/>
<evidence type="ECO:0000313" key="13">
    <source>
        <dbReference type="EMBL" id="QDP19915.1"/>
    </source>
</evidence>
<keyword evidence="4" id="KW-1003">Cell membrane</keyword>
<evidence type="ECO:0000256" key="5">
    <source>
        <dbReference type="ARBA" id="ARBA00022519"/>
    </source>
</evidence>
<evidence type="ECO:0000256" key="10">
    <source>
        <dbReference type="SAM" id="MobiDB-lite"/>
    </source>
</evidence>
<dbReference type="InterPro" id="IPR051045">
    <property type="entry name" value="TonB-dependent_transducer"/>
</dbReference>